<keyword evidence="1" id="KW-0808">Transferase</keyword>
<dbReference type="GO" id="GO:0008168">
    <property type="term" value="F:methyltransferase activity"/>
    <property type="evidence" value="ECO:0007669"/>
    <property type="project" value="UniProtKB-KW"/>
</dbReference>
<evidence type="ECO:0000313" key="1">
    <source>
        <dbReference type="EMBL" id="GEN07322.1"/>
    </source>
</evidence>
<dbReference type="GO" id="GO:0032259">
    <property type="term" value="P:methylation"/>
    <property type="evidence" value="ECO:0007669"/>
    <property type="project" value="UniProtKB-KW"/>
</dbReference>
<dbReference type="RefSeq" id="WP_046716181.1">
    <property type="nucleotide sequence ID" value="NZ_BJXR01000023.1"/>
</dbReference>
<dbReference type="InterPro" id="IPR029063">
    <property type="entry name" value="SAM-dependent_MTases_sf"/>
</dbReference>
<evidence type="ECO:0000313" key="3">
    <source>
        <dbReference type="Proteomes" id="UP000183760"/>
    </source>
</evidence>
<gene>
    <name evidence="1" type="ORF">MFU01_23590</name>
    <name evidence="2" type="ORF">SAMN05443572_10457</name>
</gene>
<reference evidence="2 3" key="1">
    <citation type="submission" date="2016-10" db="EMBL/GenBank/DDBJ databases">
        <authorList>
            <person name="Varghese N."/>
            <person name="Submissions S."/>
        </authorList>
    </citation>
    <scope>NUCLEOTIDE SEQUENCE [LARGE SCALE GENOMIC DNA]</scope>
    <source>
        <strain evidence="2 3">DSM 16525</strain>
    </source>
</reference>
<evidence type="ECO:0000313" key="4">
    <source>
        <dbReference type="Proteomes" id="UP000321514"/>
    </source>
</evidence>
<comment type="caution">
    <text evidence="1">The sequence shown here is derived from an EMBL/GenBank/DDBJ whole genome shotgun (WGS) entry which is preliminary data.</text>
</comment>
<name>A0A511T0Z1_MYXFU</name>
<evidence type="ECO:0000313" key="2">
    <source>
        <dbReference type="EMBL" id="SET95667.1"/>
    </source>
</evidence>
<dbReference type="Proteomes" id="UP000321514">
    <property type="component" value="Unassembled WGS sequence"/>
</dbReference>
<dbReference type="Gene3D" id="3.40.50.150">
    <property type="entry name" value="Vaccinia Virus protein VP39"/>
    <property type="match status" value="1"/>
</dbReference>
<sequence length="342" mass="39515">MQDPQRNLVQRALEPVCHRERNQLVLPVPERPAEEALAEARVWLDGIHARMLEADDDVLHQDMHSLHLGLLTLRRRWSPEDWKVFCQDTARKHPLRSFLHQCPFTRRAFERPRGYAGDAALIDYLYLDHAADELHAGREIYRYMHQQPSAVSVRERRDLLARELDATAERVPGDARILSVACGHLREAEASAAVRERRVRELIAFDQDALSLAEISHHQPLDVVKPHCGSVRALLAGKESFADLDFIYSAGLYDYLSDSVATRLTGLLFNMLRAQGRLLVANFARFPPETGYMEAFMDWWLLYREEDELRGFLGEVPLERLDSVRLFRDGQDNVIYLELVRR</sequence>
<keyword evidence="3" id="KW-1185">Reference proteome</keyword>
<dbReference type="Proteomes" id="UP000183760">
    <property type="component" value="Unassembled WGS sequence"/>
</dbReference>
<accession>A0A511T0Z1</accession>
<dbReference type="STRING" id="1334629.MFUL124B02_36765"/>
<organism evidence="1 4">
    <name type="scientific">Myxococcus fulvus</name>
    <dbReference type="NCBI Taxonomy" id="33"/>
    <lineage>
        <taxon>Bacteria</taxon>
        <taxon>Pseudomonadati</taxon>
        <taxon>Myxococcota</taxon>
        <taxon>Myxococcia</taxon>
        <taxon>Myxococcales</taxon>
        <taxon>Cystobacterineae</taxon>
        <taxon>Myxococcaceae</taxon>
        <taxon>Myxococcus</taxon>
    </lineage>
</organism>
<dbReference type="EMBL" id="BJXR01000023">
    <property type="protein sequence ID" value="GEN07322.1"/>
    <property type="molecule type" value="Genomic_DNA"/>
</dbReference>
<proteinExistence type="predicted"/>
<keyword evidence="1" id="KW-0489">Methyltransferase</keyword>
<dbReference type="EMBL" id="FOIB01000004">
    <property type="protein sequence ID" value="SET95667.1"/>
    <property type="molecule type" value="Genomic_DNA"/>
</dbReference>
<protein>
    <submittedName>
        <fullName evidence="1">Methyltransferase</fullName>
    </submittedName>
</protein>
<reference evidence="1 4" key="2">
    <citation type="submission" date="2019-07" db="EMBL/GenBank/DDBJ databases">
        <title>Whole genome shotgun sequence of Myxococcus fulvus NBRC 100333.</title>
        <authorList>
            <person name="Hosoyama A."/>
            <person name="Uohara A."/>
            <person name="Ohji S."/>
            <person name="Ichikawa N."/>
        </authorList>
    </citation>
    <scope>NUCLEOTIDE SEQUENCE [LARGE SCALE GENOMIC DNA]</scope>
    <source>
        <strain evidence="1 4">NBRC 100333</strain>
    </source>
</reference>
<dbReference type="AlphaFoldDB" id="A0A511T0Z1"/>
<dbReference type="SUPFAM" id="SSF53335">
    <property type="entry name" value="S-adenosyl-L-methionine-dependent methyltransferases"/>
    <property type="match status" value="1"/>
</dbReference>